<protein>
    <submittedName>
        <fullName evidence="2">Uncharacterized protein</fullName>
    </submittedName>
</protein>
<evidence type="ECO:0000313" key="1">
    <source>
        <dbReference type="Proteomes" id="UP000036681"/>
    </source>
</evidence>
<proteinExistence type="predicted"/>
<sequence length="86" mass="9692">MAPIDRRGSICSRSGLITPVPRIGGPTMDRTHRHLAYCEKKWLELIEEVQYVHGAVSSLQFRESVGQLWTGSASQTTDLFDLFCCH</sequence>
<organism evidence="1 2">
    <name type="scientific">Ascaris lumbricoides</name>
    <name type="common">Giant roundworm</name>
    <dbReference type="NCBI Taxonomy" id="6252"/>
    <lineage>
        <taxon>Eukaryota</taxon>
        <taxon>Metazoa</taxon>
        <taxon>Ecdysozoa</taxon>
        <taxon>Nematoda</taxon>
        <taxon>Chromadorea</taxon>
        <taxon>Rhabditida</taxon>
        <taxon>Spirurina</taxon>
        <taxon>Ascaridomorpha</taxon>
        <taxon>Ascaridoidea</taxon>
        <taxon>Ascarididae</taxon>
        <taxon>Ascaris</taxon>
    </lineage>
</organism>
<reference evidence="2" key="1">
    <citation type="submission" date="2017-02" db="UniProtKB">
        <authorList>
            <consortium name="WormBaseParasite"/>
        </authorList>
    </citation>
    <scope>IDENTIFICATION</scope>
</reference>
<dbReference type="AlphaFoldDB" id="A0A0M3IME7"/>
<dbReference type="Proteomes" id="UP000036681">
    <property type="component" value="Unplaced"/>
</dbReference>
<keyword evidence="1" id="KW-1185">Reference proteome</keyword>
<dbReference type="WBParaSite" id="ALUE_0001992501-mRNA-1">
    <property type="protein sequence ID" value="ALUE_0001992501-mRNA-1"/>
    <property type="gene ID" value="ALUE_0001992501"/>
</dbReference>
<accession>A0A0M3IME7</accession>
<evidence type="ECO:0000313" key="2">
    <source>
        <dbReference type="WBParaSite" id="ALUE_0001992501-mRNA-1"/>
    </source>
</evidence>
<name>A0A0M3IME7_ASCLU</name>